<evidence type="ECO:0000313" key="1">
    <source>
        <dbReference type="EMBL" id="KAG6473169.1"/>
    </source>
</evidence>
<keyword evidence="2" id="KW-1185">Reference proteome</keyword>
<gene>
    <name evidence="1" type="ORF">ZIOFF_067078</name>
</gene>
<reference evidence="1 2" key="1">
    <citation type="submission" date="2020-08" db="EMBL/GenBank/DDBJ databases">
        <title>Plant Genome Project.</title>
        <authorList>
            <person name="Zhang R.-G."/>
        </authorList>
    </citation>
    <scope>NUCLEOTIDE SEQUENCE [LARGE SCALE GENOMIC DNA]</scope>
    <source>
        <tissue evidence="1">Rhizome</tissue>
    </source>
</reference>
<dbReference type="EMBL" id="JACMSC010000019">
    <property type="protein sequence ID" value="KAG6473169.1"/>
    <property type="molecule type" value="Genomic_DNA"/>
</dbReference>
<dbReference type="AlphaFoldDB" id="A0A8J5CDD2"/>
<proteinExistence type="predicted"/>
<evidence type="ECO:0000313" key="2">
    <source>
        <dbReference type="Proteomes" id="UP000734854"/>
    </source>
</evidence>
<protein>
    <submittedName>
        <fullName evidence="1">Uncharacterized protein</fullName>
    </submittedName>
</protein>
<sequence>MLKETYSLPKANQRLFLTSPASIHRLTDNEIAQEAPPFDSLARSDGSLASHALLSPQEALASPPLCAQKEEGALRLVRGRAVMPMRGRAHSLVDSRRIALASAAVEERKRCFLIDLSVIC</sequence>
<organism evidence="1 2">
    <name type="scientific">Zingiber officinale</name>
    <name type="common">Ginger</name>
    <name type="synonym">Amomum zingiber</name>
    <dbReference type="NCBI Taxonomy" id="94328"/>
    <lineage>
        <taxon>Eukaryota</taxon>
        <taxon>Viridiplantae</taxon>
        <taxon>Streptophyta</taxon>
        <taxon>Embryophyta</taxon>
        <taxon>Tracheophyta</taxon>
        <taxon>Spermatophyta</taxon>
        <taxon>Magnoliopsida</taxon>
        <taxon>Liliopsida</taxon>
        <taxon>Zingiberales</taxon>
        <taxon>Zingiberaceae</taxon>
        <taxon>Zingiber</taxon>
    </lineage>
</organism>
<name>A0A8J5CDD2_ZINOF</name>
<dbReference type="Proteomes" id="UP000734854">
    <property type="component" value="Unassembled WGS sequence"/>
</dbReference>
<comment type="caution">
    <text evidence="1">The sequence shown here is derived from an EMBL/GenBank/DDBJ whole genome shotgun (WGS) entry which is preliminary data.</text>
</comment>
<accession>A0A8J5CDD2</accession>